<evidence type="ECO:0000313" key="2">
    <source>
        <dbReference type="EMBL" id="CAH8325425.1"/>
    </source>
</evidence>
<dbReference type="EMBL" id="CAKOAT010102155">
    <property type="protein sequence ID" value="CAH8325425.1"/>
    <property type="molecule type" value="Genomic_DNA"/>
</dbReference>
<dbReference type="Proteomes" id="UP001642260">
    <property type="component" value="Unassembled WGS sequence"/>
</dbReference>
<name>A0ABC8JGR1_ERUVS</name>
<sequence>MQLSSELFSHTELRWSASDLDRTIISAHRSGVETMPHVVTRRRREEPEAEEAAA</sequence>
<gene>
    <name evidence="2" type="ORF">ERUC_LOCUS10402</name>
</gene>
<comment type="caution">
    <text evidence="2">The sequence shown here is derived from an EMBL/GenBank/DDBJ whole genome shotgun (WGS) entry which is preliminary data.</text>
</comment>
<organism evidence="2 3">
    <name type="scientific">Eruca vesicaria subsp. sativa</name>
    <name type="common">Garden rocket</name>
    <name type="synonym">Eruca sativa</name>
    <dbReference type="NCBI Taxonomy" id="29727"/>
    <lineage>
        <taxon>Eukaryota</taxon>
        <taxon>Viridiplantae</taxon>
        <taxon>Streptophyta</taxon>
        <taxon>Embryophyta</taxon>
        <taxon>Tracheophyta</taxon>
        <taxon>Spermatophyta</taxon>
        <taxon>Magnoliopsida</taxon>
        <taxon>eudicotyledons</taxon>
        <taxon>Gunneridae</taxon>
        <taxon>Pentapetalae</taxon>
        <taxon>rosids</taxon>
        <taxon>malvids</taxon>
        <taxon>Brassicales</taxon>
        <taxon>Brassicaceae</taxon>
        <taxon>Brassiceae</taxon>
        <taxon>Eruca</taxon>
    </lineage>
</organism>
<evidence type="ECO:0000313" key="3">
    <source>
        <dbReference type="Proteomes" id="UP001642260"/>
    </source>
</evidence>
<keyword evidence="3" id="KW-1185">Reference proteome</keyword>
<protein>
    <submittedName>
        <fullName evidence="2">Uncharacterized protein</fullName>
    </submittedName>
</protein>
<proteinExistence type="predicted"/>
<accession>A0ABC8JGR1</accession>
<reference evidence="2 3" key="1">
    <citation type="submission" date="2022-03" db="EMBL/GenBank/DDBJ databases">
        <authorList>
            <person name="Macdonald S."/>
            <person name="Ahmed S."/>
            <person name="Newling K."/>
        </authorList>
    </citation>
    <scope>NUCLEOTIDE SEQUENCE [LARGE SCALE GENOMIC DNA]</scope>
</reference>
<feature type="region of interest" description="Disordered" evidence="1">
    <location>
        <begin position="35"/>
        <end position="54"/>
    </location>
</feature>
<dbReference type="AlphaFoldDB" id="A0ABC8JGR1"/>
<evidence type="ECO:0000256" key="1">
    <source>
        <dbReference type="SAM" id="MobiDB-lite"/>
    </source>
</evidence>